<organism evidence="1 2">
    <name type="scientific">Dactylosporangium fulvum</name>
    <dbReference type="NCBI Taxonomy" id="53359"/>
    <lineage>
        <taxon>Bacteria</taxon>
        <taxon>Bacillati</taxon>
        <taxon>Actinomycetota</taxon>
        <taxon>Actinomycetes</taxon>
        <taxon>Micromonosporales</taxon>
        <taxon>Micromonosporaceae</taxon>
        <taxon>Dactylosporangium</taxon>
    </lineage>
</organism>
<dbReference type="RefSeq" id="WP_259861227.1">
    <property type="nucleotide sequence ID" value="NZ_BAAAST010000088.1"/>
</dbReference>
<dbReference type="Proteomes" id="UP001059617">
    <property type="component" value="Chromosome"/>
</dbReference>
<keyword evidence="2" id="KW-1185">Reference proteome</keyword>
<protein>
    <submittedName>
        <fullName evidence="1">Uncharacterized protein</fullName>
    </submittedName>
</protein>
<evidence type="ECO:0000313" key="1">
    <source>
        <dbReference type="EMBL" id="UWP83438.1"/>
    </source>
</evidence>
<proteinExistence type="predicted"/>
<accession>A0ABY5W051</accession>
<evidence type="ECO:0000313" key="2">
    <source>
        <dbReference type="Proteomes" id="UP001059617"/>
    </source>
</evidence>
<gene>
    <name evidence="1" type="ORF">Dfulv_03900</name>
</gene>
<sequence length="262" mass="27536">MKRRHWIVAGVAAWALVIGGLAYYSYRNDRPTSRDQTTIAEALPTMDTALGHVYAALDPATTVGVLGGYTRTERSCRVTSAREGTRFERVLIVYTKKDQEPAVLDRVKTALPAGYGASVTHTASSHVLNADAGNFVAMRGGVTAPGTVRFTVDTGCRVQDKAVTETTPPSESANRAPVQAVLDTLGQSAESWSTHRLTCPSGGALWTVEATAPGDAAKARTTVPPAAVVLDDPKVFAYRAGTAGVSIRTGDGKLVITSTASC</sequence>
<reference evidence="1" key="1">
    <citation type="submission" date="2021-04" db="EMBL/GenBank/DDBJ databases">
        <authorList>
            <person name="Hartkoorn R.C."/>
            <person name="Beaudoing E."/>
            <person name="Hot D."/>
        </authorList>
    </citation>
    <scope>NUCLEOTIDE SEQUENCE</scope>
    <source>
        <strain evidence="1">NRRL B-16292</strain>
    </source>
</reference>
<reference evidence="1" key="2">
    <citation type="submission" date="2022-09" db="EMBL/GenBank/DDBJ databases">
        <title>Biosynthetic gene clusters of Dactylosporangioum fulvum.</title>
        <authorList>
            <person name="Caradec T."/>
        </authorList>
    </citation>
    <scope>NUCLEOTIDE SEQUENCE</scope>
    <source>
        <strain evidence="1">NRRL B-16292</strain>
    </source>
</reference>
<dbReference type="EMBL" id="CP073720">
    <property type="protein sequence ID" value="UWP83438.1"/>
    <property type="molecule type" value="Genomic_DNA"/>
</dbReference>
<name>A0ABY5W051_9ACTN</name>